<protein>
    <recommendedName>
        <fullName evidence="4">Type-4 uracil-DNA glycosylase</fullName>
        <ecNumber evidence="3">3.2.2.27</ecNumber>
    </recommendedName>
</protein>
<keyword evidence="7" id="KW-0227">DNA damage</keyword>
<keyword evidence="13" id="KW-0326">Glycosidase</keyword>
<evidence type="ECO:0000313" key="13">
    <source>
        <dbReference type="EMBL" id="VAX23082.1"/>
    </source>
</evidence>
<dbReference type="SMART" id="SM00986">
    <property type="entry name" value="UDG"/>
    <property type="match status" value="1"/>
</dbReference>
<dbReference type="GO" id="GO:0051539">
    <property type="term" value="F:4 iron, 4 sulfur cluster binding"/>
    <property type="evidence" value="ECO:0007669"/>
    <property type="project" value="UniProtKB-KW"/>
</dbReference>
<dbReference type="Gene3D" id="3.40.470.10">
    <property type="entry name" value="Uracil-DNA glycosylase-like domain"/>
    <property type="match status" value="1"/>
</dbReference>
<dbReference type="NCBIfam" id="TIGR00758">
    <property type="entry name" value="UDG_fam4"/>
    <property type="match status" value="1"/>
</dbReference>
<dbReference type="InterPro" id="IPR005122">
    <property type="entry name" value="Uracil-DNA_glycosylase-like"/>
</dbReference>
<dbReference type="Pfam" id="PF03167">
    <property type="entry name" value="UDG"/>
    <property type="match status" value="1"/>
</dbReference>
<dbReference type="AlphaFoldDB" id="A0A3B1C4Q4"/>
<gene>
    <name evidence="13" type="ORF">MNBD_NITROSPINAE02-898</name>
</gene>
<evidence type="ECO:0000256" key="9">
    <source>
        <dbReference type="ARBA" id="ARBA00023004"/>
    </source>
</evidence>
<dbReference type="SMART" id="SM00987">
    <property type="entry name" value="UreE_C"/>
    <property type="match status" value="1"/>
</dbReference>
<evidence type="ECO:0000256" key="8">
    <source>
        <dbReference type="ARBA" id="ARBA00022801"/>
    </source>
</evidence>
<keyword evidence="11" id="KW-0234">DNA repair</keyword>
<dbReference type="InterPro" id="IPR036895">
    <property type="entry name" value="Uracil-DNA_glycosylase-like_sf"/>
</dbReference>
<keyword evidence="8 13" id="KW-0378">Hydrolase</keyword>
<keyword evidence="5" id="KW-0004">4Fe-4S</keyword>
<evidence type="ECO:0000256" key="1">
    <source>
        <dbReference type="ARBA" id="ARBA00001400"/>
    </source>
</evidence>
<dbReference type="GO" id="GO:0006281">
    <property type="term" value="P:DNA repair"/>
    <property type="evidence" value="ECO:0007669"/>
    <property type="project" value="UniProtKB-KW"/>
</dbReference>
<comment type="catalytic activity">
    <reaction evidence="1">
        <text>Hydrolyzes single-stranded DNA or mismatched double-stranded DNA and polynucleotides, releasing free uracil.</text>
        <dbReference type="EC" id="3.2.2.27"/>
    </reaction>
</comment>
<proteinExistence type="inferred from homology"/>
<evidence type="ECO:0000256" key="6">
    <source>
        <dbReference type="ARBA" id="ARBA00022723"/>
    </source>
</evidence>
<dbReference type="EMBL" id="UOGE01000081">
    <property type="protein sequence ID" value="VAX23082.1"/>
    <property type="molecule type" value="Genomic_DNA"/>
</dbReference>
<evidence type="ECO:0000256" key="10">
    <source>
        <dbReference type="ARBA" id="ARBA00023014"/>
    </source>
</evidence>
<organism evidence="13">
    <name type="scientific">hydrothermal vent metagenome</name>
    <dbReference type="NCBI Taxonomy" id="652676"/>
    <lineage>
        <taxon>unclassified sequences</taxon>
        <taxon>metagenomes</taxon>
        <taxon>ecological metagenomes</taxon>
    </lineage>
</organism>
<evidence type="ECO:0000256" key="5">
    <source>
        <dbReference type="ARBA" id="ARBA00022485"/>
    </source>
</evidence>
<feature type="domain" description="Uracil-DNA glycosylase-like" evidence="12">
    <location>
        <begin position="90"/>
        <end position="236"/>
    </location>
</feature>
<dbReference type="GO" id="GO:0004844">
    <property type="term" value="F:uracil DNA N-glycosylase activity"/>
    <property type="evidence" value="ECO:0007669"/>
    <property type="project" value="UniProtKB-EC"/>
</dbReference>
<evidence type="ECO:0000256" key="4">
    <source>
        <dbReference type="ARBA" id="ARBA00019403"/>
    </source>
</evidence>
<dbReference type="GO" id="GO:0046872">
    <property type="term" value="F:metal ion binding"/>
    <property type="evidence" value="ECO:0007669"/>
    <property type="project" value="UniProtKB-KW"/>
</dbReference>
<comment type="similarity">
    <text evidence="2">Belongs to the uracil-DNA glycosylase (UDG) superfamily. Type 4 (UDGa) family.</text>
</comment>
<evidence type="ECO:0000256" key="2">
    <source>
        <dbReference type="ARBA" id="ARBA00006521"/>
    </source>
</evidence>
<name>A0A3B1C4Q4_9ZZZZ</name>
<evidence type="ECO:0000256" key="11">
    <source>
        <dbReference type="ARBA" id="ARBA00023204"/>
    </source>
</evidence>
<dbReference type="PANTHER" id="PTHR33693:SF1">
    <property type="entry name" value="TYPE-4 URACIL-DNA GLYCOSYLASE"/>
    <property type="match status" value="1"/>
</dbReference>
<accession>A0A3B1C4Q4</accession>
<keyword evidence="6" id="KW-0479">Metal-binding</keyword>
<sequence>MNYNRADLSNINRLQKELETLKLYGHKNVEGELCKDWIARLRQLPEMNSQAVASPVEGVSPACDDLNSILSEVSACQKCELHKTRTRAVFGVGNPDARLMFIGEAPGADEDKAGEPFVGRAGQLLTRMILGMGLKREDVYIANILKCRPPGNRNPSPEEVEVCEPYLVRQIEAIGPEVICALGAVAAQTLLKTKTPISKLRGEFRSYHETPLLPTFHPAYLLRNESMKREAWIDLKMVMKKLGLKIPGKGGG</sequence>
<evidence type="ECO:0000259" key="12">
    <source>
        <dbReference type="SMART" id="SM00986"/>
    </source>
</evidence>
<dbReference type="InterPro" id="IPR005273">
    <property type="entry name" value="Ura-DNA_glyco_family4"/>
</dbReference>
<evidence type="ECO:0000256" key="3">
    <source>
        <dbReference type="ARBA" id="ARBA00012030"/>
    </source>
</evidence>
<dbReference type="EC" id="3.2.2.27" evidence="3"/>
<dbReference type="SUPFAM" id="SSF52141">
    <property type="entry name" value="Uracil-DNA glycosylase-like"/>
    <property type="match status" value="1"/>
</dbReference>
<reference evidence="13" key="1">
    <citation type="submission" date="2018-06" db="EMBL/GenBank/DDBJ databases">
        <authorList>
            <person name="Zhirakovskaya E."/>
        </authorList>
    </citation>
    <scope>NUCLEOTIDE SEQUENCE</scope>
</reference>
<keyword evidence="10" id="KW-0411">Iron-sulfur</keyword>
<dbReference type="InterPro" id="IPR051536">
    <property type="entry name" value="UDG_Type-4/5"/>
</dbReference>
<evidence type="ECO:0000256" key="7">
    <source>
        <dbReference type="ARBA" id="ARBA00022763"/>
    </source>
</evidence>
<dbReference type="CDD" id="cd10030">
    <property type="entry name" value="UDG-F4_TTUDGA_SPO1dp_like"/>
    <property type="match status" value="1"/>
</dbReference>
<dbReference type="PANTHER" id="PTHR33693">
    <property type="entry name" value="TYPE-5 URACIL-DNA GLYCOSYLASE"/>
    <property type="match status" value="1"/>
</dbReference>
<keyword evidence="9" id="KW-0408">Iron</keyword>